<keyword evidence="6" id="KW-1185">Reference proteome</keyword>
<gene>
    <name evidence="5" type="ORF">GGD88_002924</name>
</gene>
<dbReference type="InterPro" id="IPR036390">
    <property type="entry name" value="WH_DNA-bd_sf"/>
</dbReference>
<dbReference type="PANTHER" id="PTHR42756">
    <property type="entry name" value="TRANSCRIPTIONAL REGULATOR, MARR"/>
    <property type="match status" value="1"/>
</dbReference>
<dbReference type="Pfam" id="PF12802">
    <property type="entry name" value="MarR_2"/>
    <property type="match status" value="1"/>
</dbReference>
<keyword evidence="2 5" id="KW-0238">DNA-binding</keyword>
<protein>
    <submittedName>
        <fullName evidence="5">DNA-binding MarR family transcriptional regulator</fullName>
    </submittedName>
</protein>
<dbReference type="SMART" id="SM00347">
    <property type="entry name" value="HTH_MARR"/>
    <property type="match status" value="1"/>
</dbReference>
<organism evidence="5 6">
    <name type="scientific">Roseospira goensis</name>
    <dbReference type="NCBI Taxonomy" id="391922"/>
    <lineage>
        <taxon>Bacteria</taxon>
        <taxon>Pseudomonadati</taxon>
        <taxon>Pseudomonadota</taxon>
        <taxon>Alphaproteobacteria</taxon>
        <taxon>Rhodospirillales</taxon>
        <taxon>Rhodospirillaceae</taxon>
        <taxon>Roseospira</taxon>
    </lineage>
</organism>
<reference evidence="5 6" key="1">
    <citation type="submission" date="2020-08" db="EMBL/GenBank/DDBJ databases">
        <title>Genome sequencing of Purple Non-Sulfur Bacteria from various extreme environments.</title>
        <authorList>
            <person name="Mayer M."/>
        </authorList>
    </citation>
    <scope>NUCLEOTIDE SEQUENCE [LARGE SCALE GENOMIC DNA]</scope>
    <source>
        <strain evidence="5 6">JA135</strain>
    </source>
</reference>
<evidence type="ECO:0000259" key="4">
    <source>
        <dbReference type="PROSITE" id="PS50995"/>
    </source>
</evidence>
<keyword evidence="3" id="KW-0804">Transcription</keyword>
<sequence>MSAFDKTQSAGYLANHLARLFAQGLHRRIRPLGLAPAQFMTLLELWAEDGLTQKQLLERLDVEQATMANTLARMERDGLVVRTPHPQDARAQQVWLTDAARALQAPATDAAQAQNRQALAGLSAAEQGQFLDLMRRVLATMRAGDGGRA</sequence>
<evidence type="ECO:0000313" key="6">
    <source>
        <dbReference type="Proteomes" id="UP000555728"/>
    </source>
</evidence>
<evidence type="ECO:0000256" key="3">
    <source>
        <dbReference type="ARBA" id="ARBA00023163"/>
    </source>
</evidence>
<feature type="domain" description="HTH marR-type" evidence="4">
    <location>
        <begin position="10"/>
        <end position="139"/>
    </location>
</feature>
<dbReference type="InterPro" id="IPR000835">
    <property type="entry name" value="HTH_MarR-typ"/>
</dbReference>
<dbReference type="GO" id="GO:0003700">
    <property type="term" value="F:DNA-binding transcription factor activity"/>
    <property type="evidence" value="ECO:0007669"/>
    <property type="project" value="InterPro"/>
</dbReference>
<dbReference type="AlphaFoldDB" id="A0A7W6S1I2"/>
<comment type="caution">
    <text evidence="5">The sequence shown here is derived from an EMBL/GenBank/DDBJ whole genome shotgun (WGS) entry which is preliminary data.</text>
</comment>
<dbReference type="SUPFAM" id="SSF46785">
    <property type="entry name" value="Winged helix' DNA-binding domain"/>
    <property type="match status" value="1"/>
</dbReference>
<dbReference type="PROSITE" id="PS50995">
    <property type="entry name" value="HTH_MARR_2"/>
    <property type="match status" value="1"/>
</dbReference>
<dbReference type="GO" id="GO:0003677">
    <property type="term" value="F:DNA binding"/>
    <property type="evidence" value="ECO:0007669"/>
    <property type="project" value="UniProtKB-KW"/>
</dbReference>
<evidence type="ECO:0000313" key="5">
    <source>
        <dbReference type="EMBL" id="MBB4287180.1"/>
    </source>
</evidence>
<dbReference type="Proteomes" id="UP000555728">
    <property type="component" value="Unassembled WGS sequence"/>
</dbReference>
<dbReference type="InterPro" id="IPR036388">
    <property type="entry name" value="WH-like_DNA-bd_sf"/>
</dbReference>
<evidence type="ECO:0000256" key="2">
    <source>
        <dbReference type="ARBA" id="ARBA00023125"/>
    </source>
</evidence>
<dbReference type="RefSeq" id="WP_184436666.1">
    <property type="nucleotide sequence ID" value="NZ_JACIGI010000029.1"/>
</dbReference>
<accession>A0A7W6S1I2</accession>
<dbReference type="PANTHER" id="PTHR42756:SF1">
    <property type="entry name" value="TRANSCRIPTIONAL REPRESSOR OF EMRAB OPERON"/>
    <property type="match status" value="1"/>
</dbReference>
<name>A0A7W6S1I2_9PROT</name>
<evidence type="ECO:0000256" key="1">
    <source>
        <dbReference type="ARBA" id="ARBA00023015"/>
    </source>
</evidence>
<dbReference type="PRINTS" id="PR00598">
    <property type="entry name" value="HTHMARR"/>
</dbReference>
<proteinExistence type="predicted"/>
<dbReference type="EMBL" id="JACIGI010000029">
    <property type="protein sequence ID" value="MBB4287180.1"/>
    <property type="molecule type" value="Genomic_DNA"/>
</dbReference>
<dbReference type="Gene3D" id="1.10.10.10">
    <property type="entry name" value="Winged helix-like DNA-binding domain superfamily/Winged helix DNA-binding domain"/>
    <property type="match status" value="1"/>
</dbReference>
<keyword evidence="1" id="KW-0805">Transcription regulation</keyword>